<gene>
    <name evidence="7" type="ORF">ACFOUW_07565</name>
</gene>
<dbReference type="SMART" id="SM01006">
    <property type="entry name" value="AlcB"/>
    <property type="match status" value="1"/>
</dbReference>
<comment type="caution">
    <text evidence="7">The sequence shown here is derived from an EMBL/GenBank/DDBJ whole genome shotgun (WGS) entry which is preliminary data.</text>
</comment>
<dbReference type="RefSeq" id="WP_205116938.1">
    <property type="nucleotide sequence ID" value="NZ_JAFBCM010000001.1"/>
</dbReference>
<sequence>MSDDRRWSSWYIMSEGFGLSRASAEDHELLTTWMNDPDVAEFWQLDGPPERTIAYLTELNKATHTRGYVGSLDGTPMSYWELYWADLDPLAKHYDARPFDAGIHLLLGPSDFRGRGLGAQLLEAVARTILALRPEVSRVVAEPDVRNVRSIAAFERAGFVRAADLDLPDKRAVLMIKTREPHD</sequence>
<keyword evidence="7" id="KW-0808">Transferase</keyword>
<reference evidence="8" key="1">
    <citation type="journal article" date="2019" name="Int. J. Syst. Evol. Microbiol.">
        <title>The Global Catalogue of Microorganisms (GCM) 10K type strain sequencing project: providing services to taxonomists for standard genome sequencing and annotation.</title>
        <authorList>
            <consortium name="The Broad Institute Genomics Platform"/>
            <consortium name="The Broad Institute Genome Sequencing Center for Infectious Disease"/>
            <person name="Wu L."/>
            <person name="Ma J."/>
        </authorList>
    </citation>
    <scope>NUCLEOTIDE SEQUENCE [LARGE SCALE GENOMIC DNA]</scope>
    <source>
        <strain evidence="8">CGMCC 4.7241</strain>
    </source>
</reference>
<dbReference type="PROSITE" id="PS51186">
    <property type="entry name" value="GNAT"/>
    <property type="match status" value="1"/>
</dbReference>
<dbReference type="InterPro" id="IPR019432">
    <property type="entry name" value="Acyltransferase_MbtK/IucB-like"/>
</dbReference>
<evidence type="ECO:0000256" key="4">
    <source>
        <dbReference type="ARBA" id="ARBA00023251"/>
    </source>
</evidence>
<comment type="pathway">
    <text evidence="2">Siderophore biosynthesis; mycobactin biosynthesis.</text>
</comment>
<evidence type="ECO:0000256" key="5">
    <source>
        <dbReference type="ARBA" id="ARBA00031122"/>
    </source>
</evidence>
<dbReference type="InterPro" id="IPR000182">
    <property type="entry name" value="GNAT_dom"/>
</dbReference>
<keyword evidence="7" id="KW-0012">Acyltransferase</keyword>
<keyword evidence="4" id="KW-0046">Antibiotic resistance</keyword>
<dbReference type="Pfam" id="PF13523">
    <property type="entry name" value="Acetyltransf_8"/>
    <property type="match status" value="1"/>
</dbReference>
<accession>A0ABV7Y5Y0</accession>
<protein>
    <recommendedName>
        <fullName evidence="3">Lysine N-acyltransferase MbtK</fullName>
    </recommendedName>
    <alternativeName>
        <fullName evidence="5">Mycobactin synthase protein K</fullName>
    </alternativeName>
</protein>
<evidence type="ECO:0000256" key="2">
    <source>
        <dbReference type="ARBA" id="ARBA00005102"/>
    </source>
</evidence>
<comment type="function">
    <text evidence="1">Acyltransferase required for the direct transfer of medium- to long-chain fatty acyl moieties from a carrier protein (MbtL) on to the epsilon-amino group of lysine residue in the mycobactin core.</text>
</comment>
<organism evidence="7 8">
    <name type="scientific">Tenggerimyces flavus</name>
    <dbReference type="NCBI Taxonomy" id="1708749"/>
    <lineage>
        <taxon>Bacteria</taxon>
        <taxon>Bacillati</taxon>
        <taxon>Actinomycetota</taxon>
        <taxon>Actinomycetes</taxon>
        <taxon>Propionibacteriales</taxon>
        <taxon>Nocardioidaceae</taxon>
        <taxon>Tenggerimyces</taxon>
    </lineage>
</organism>
<dbReference type="Proteomes" id="UP001595699">
    <property type="component" value="Unassembled WGS sequence"/>
</dbReference>
<dbReference type="GO" id="GO:0016746">
    <property type="term" value="F:acyltransferase activity"/>
    <property type="evidence" value="ECO:0007669"/>
    <property type="project" value="UniProtKB-KW"/>
</dbReference>
<evidence type="ECO:0000256" key="1">
    <source>
        <dbReference type="ARBA" id="ARBA00003818"/>
    </source>
</evidence>
<proteinExistence type="predicted"/>
<dbReference type="SUPFAM" id="SSF55729">
    <property type="entry name" value="Acyl-CoA N-acyltransferases (Nat)"/>
    <property type="match status" value="1"/>
</dbReference>
<evidence type="ECO:0000256" key="3">
    <source>
        <dbReference type="ARBA" id="ARBA00020586"/>
    </source>
</evidence>
<feature type="domain" description="N-acetyltransferase" evidence="6">
    <location>
        <begin position="17"/>
        <end position="180"/>
    </location>
</feature>
<evidence type="ECO:0000259" key="6">
    <source>
        <dbReference type="PROSITE" id="PS51186"/>
    </source>
</evidence>
<name>A0ABV7Y5Y0_9ACTN</name>
<dbReference type="PANTHER" id="PTHR31438">
    <property type="entry name" value="LYSINE N-ACYLTRANSFERASE C17G9.06C-RELATED"/>
    <property type="match status" value="1"/>
</dbReference>
<dbReference type="EMBL" id="JBHRZH010000006">
    <property type="protein sequence ID" value="MFC3760691.1"/>
    <property type="molecule type" value="Genomic_DNA"/>
</dbReference>
<evidence type="ECO:0000313" key="7">
    <source>
        <dbReference type="EMBL" id="MFC3760691.1"/>
    </source>
</evidence>
<evidence type="ECO:0000313" key="8">
    <source>
        <dbReference type="Proteomes" id="UP001595699"/>
    </source>
</evidence>
<dbReference type="InterPro" id="IPR016181">
    <property type="entry name" value="Acyl_CoA_acyltransferase"/>
</dbReference>
<keyword evidence="8" id="KW-1185">Reference proteome</keyword>
<dbReference type="PANTHER" id="PTHR31438:SF1">
    <property type="entry name" value="LYSINE N-ACYLTRANSFERASE C17G9.06C-RELATED"/>
    <property type="match status" value="1"/>
</dbReference>
<dbReference type="Gene3D" id="3.40.630.30">
    <property type="match status" value="1"/>
</dbReference>